<reference evidence="10 11" key="1">
    <citation type="submission" date="2022-12" db="EMBL/GenBank/DDBJ databases">
        <title>Chromosome-level genome of Tegillarca granosa.</title>
        <authorList>
            <person name="Kim J."/>
        </authorList>
    </citation>
    <scope>NUCLEOTIDE SEQUENCE [LARGE SCALE GENOMIC DNA]</scope>
    <source>
        <strain evidence="10">Teg-2019</strain>
        <tissue evidence="10">Adductor muscle</tissue>
    </source>
</reference>
<comment type="similarity">
    <text evidence="1">Belongs to the isochorismatase family.</text>
</comment>
<dbReference type="Proteomes" id="UP001217089">
    <property type="component" value="Unassembled WGS sequence"/>
</dbReference>
<dbReference type="PROSITE" id="PS50222">
    <property type="entry name" value="EF_HAND_2"/>
    <property type="match status" value="1"/>
</dbReference>
<dbReference type="SUPFAM" id="SSF52499">
    <property type="entry name" value="Isochorismatase-like hydrolases"/>
    <property type="match status" value="1"/>
</dbReference>
<dbReference type="InterPro" id="IPR052347">
    <property type="entry name" value="Isochorismatase_Nicotinamidase"/>
</dbReference>
<protein>
    <recommendedName>
        <fullName evidence="7">nicotinamidase</fullName>
        <ecNumber evidence="7">3.5.1.19</ecNumber>
    </recommendedName>
    <alternativeName>
        <fullName evidence="8">Nicotinamide deamidase</fullName>
    </alternativeName>
</protein>
<evidence type="ECO:0000256" key="5">
    <source>
        <dbReference type="ARBA" id="ARBA00022837"/>
    </source>
</evidence>
<evidence type="ECO:0000256" key="4">
    <source>
        <dbReference type="ARBA" id="ARBA00022801"/>
    </source>
</evidence>
<accession>A0ABQ9E2Y4</accession>
<dbReference type="Gene3D" id="3.40.50.850">
    <property type="entry name" value="Isochorismatase-like"/>
    <property type="match status" value="2"/>
</dbReference>
<dbReference type="Pfam" id="PF13499">
    <property type="entry name" value="EF-hand_7"/>
    <property type="match status" value="1"/>
</dbReference>
<keyword evidence="4" id="KW-0378">Hydrolase</keyword>
<proteinExistence type="inferred from homology"/>
<keyword evidence="11" id="KW-1185">Reference proteome</keyword>
<comment type="caution">
    <text evidence="10">The sequence shown here is derived from an EMBL/GenBank/DDBJ whole genome shotgun (WGS) entry which is preliminary data.</text>
</comment>
<dbReference type="InterPro" id="IPR018247">
    <property type="entry name" value="EF_Hand_1_Ca_BS"/>
</dbReference>
<evidence type="ECO:0000313" key="11">
    <source>
        <dbReference type="Proteomes" id="UP001217089"/>
    </source>
</evidence>
<dbReference type="PROSITE" id="PS00018">
    <property type="entry name" value="EF_HAND_1"/>
    <property type="match status" value="1"/>
</dbReference>
<evidence type="ECO:0000259" key="9">
    <source>
        <dbReference type="PROSITE" id="PS50222"/>
    </source>
</evidence>
<dbReference type="InterPro" id="IPR000868">
    <property type="entry name" value="Isochorismatase-like_dom"/>
</dbReference>
<dbReference type="EMBL" id="JARBDR010000923">
    <property type="protein sequence ID" value="KAJ8298076.1"/>
    <property type="molecule type" value="Genomic_DNA"/>
</dbReference>
<dbReference type="InterPro" id="IPR011992">
    <property type="entry name" value="EF-hand-dom_pair"/>
</dbReference>
<evidence type="ECO:0000256" key="7">
    <source>
        <dbReference type="ARBA" id="ARBA00039017"/>
    </source>
</evidence>
<evidence type="ECO:0000313" key="10">
    <source>
        <dbReference type="EMBL" id="KAJ8298076.1"/>
    </source>
</evidence>
<feature type="domain" description="EF-hand" evidence="9">
    <location>
        <begin position="28"/>
        <end position="63"/>
    </location>
</feature>
<name>A0ABQ9E2Y4_TEGGR</name>
<dbReference type="InterPro" id="IPR002048">
    <property type="entry name" value="EF_hand_dom"/>
</dbReference>
<dbReference type="SUPFAM" id="SSF47473">
    <property type="entry name" value="EF-hand"/>
    <property type="match status" value="1"/>
</dbReference>
<comment type="pathway">
    <text evidence="6">Cofactor biosynthesis; nicotinate biosynthesis; nicotinate from nicotinamide: step 1/1.</text>
</comment>
<dbReference type="InterPro" id="IPR036380">
    <property type="entry name" value="Isochorismatase-like_sf"/>
</dbReference>
<evidence type="ECO:0000256" key="3">
    <source>
        <dbReference type="ARBA" id="ARBA00022723"/>
    </source>
</evidence>
<evidence type="ECO:0000256" key="2">
    <source>
        <dbReference type="ARBA" id="ARBA00022642"/>
    </source>
</evidence>
<evidence type="ECO:0000256" key="8">
    <source>
        <dbReference type="ARBA" id="ARBA00043224"/>
    </source>
</evidence>
<dbReference type="PANTHER" id="PTHR11080">
    <property type="entry name" value="PYRAZINAMIDASE/NICOTINAMIDASE"/>
    <property type="match status" value="1"/>
</dbReference>
<dbReference type="Pfam" id="PF00857">
    <property type="entry name" value="Isochorismatase"/>
    <property type="match status" value="1"/>
</dbReference>
<keyword evidence="5" id="KW-0106">Calcium</keyword>
<gene>
    <name evidence="10" type="ORF">KUTeg_024607</name>
</gene>
<keyword evidence="3" id="KW-0479">Metal-binding</keyword>
<sequence length="207" mass="23333">MMDGYLNEEEFRNLLLDLFCDSGHSYALSRDMLKEFIKLLDEDKDGKLSKKEFTEVCFYWLKQILRPVSVLVIIDVQNDFLLGSLALRNCPAGQDGMGVLPAINSVLDTVNFDLVVYTRDWHPSDHISFIDNFVDGGVVVDKGTHSDVDSYSAFWDNNKSSQTELVSILSKYKVTDVYLCGVAYDVCVGQGHHGSTRQTFIDGITIR</sequence>
<evidence type="ECO:0000256" key="6">
    <source>
        <dbReference type="ARBA" id="ARBA00037900"/>
    </source>
</evidence>
<evidence type="ECO:0000256" key="1">
    <source>
        <dbReference type="ARBA" id="ARBA00006336"/>
    </source>
</evidence>
<dbReference type="PANTHER" id="PTHR11080:SF2">
    <property type="entry name" value="LD05707P"/>
    <property type="match status" value="1"/>
</dbReference>
<organism evidence="10 11">
    <name type="scientific">Tegillarca granosa</name>
    <name type="common">Malaysian cockle</name>
    <name type="synonym">Anadara granosa</name>
    <dbReference type="NCBI Taxonomy" id="220873"/>
    <lineage>
        <taxon>Eukaryota</taxon>
        <taxon>Metazoa</taxon>
        <taxon>Spiralia</taxon>
        <taxon>Lophotrochozoa</taxon>
        <taxon>Mollusca</taxon>
        <taxon>Bivalvia</taxon>
        <taxon>Autobranchia</taxon>
        <taxon>Pteriomorphia</taxon>
        <taxon>Arcoida</taxon>
        <taxon>Arcoidea</taxon>
        <taxon>Arcidae</taxon>
        <taxon>Tegillarca</taxon>
    </lineage>
</organism>
<dbReference type="Gene3D" id="1.10.238.10">
    <property type="entry name" value="EF-hand"/>
    <property type="match status" value="1"/>
</dbReference>
<keyword evidence="2" id="KW-0662">Pyridine nucleotide biosynthesis</keyword>
<dbReference type="EC" id="3.5.1.19" evidence="7"/>